<keyword evidence="2" id="KW-1185">Reference proteome</keyword>
<name>A0ABS9V203_9BACT</name>
<accession>A0ABS9V203</accession>
<protein>
    <submittedName>
        <fullName evidence="1">SLC19 family protein</fullName>
    </submittedName>
</protein>
<dbReference type="EMBL" id="JAKZGP010000038">
    <property type="protein sequence ID" value="MCH7410456.1"/>
    <property type="molecule type" value="Genomic_DNA"/>
</dbReference>
<sequence>MKVLRKNELEDVQGGFNKSFWNGFCDGAAIVGLGLGFVPIGGKVWGELAIGGLAVVGCFNGPA</sequence>
<gene>
    <name evidence="1" type="ORF">MM239_13700</name>
</gene>
<comment type="caution">
    <text evidence="1">The sequence shown here is derived from an EMBL/GenBank/DDBJ whole genome shotgun (WGS) entry which is preliminary data.</text>
</comment>
<dbReference type="RefSeq" id="WP_241348821.1">
    <property type="nucleotide sequence ID" value="NZ_JAKZGP010000038.1"/>
</dbReference>
<evidence type="ECO:0000313" key="2">
    <source>
        <dbReference type="Proteomes" id="UP001165489"/>
    </source>
</evidence>
<proteinExistence type="predicted"/>
<organism evidence="1 2">
    <name type="scientific">Belliella filtrata</name>
    <dbReference type="NCBI Taxonomy" id="2923435"/>
    <lineage>
        <taxon>Bacteria</taxon>
        <taxon>Pseudomonadati</taxon>
        <taxon>Bacteroidota</taxon>
        <taxon>Cytophagia</taxon>
        <taxon>Cytophagales</taxon>
        <taxon>Cyclobacteriaceae</taxon>
        <taxon>Belliella</taxon>
    </lineage>
</organism>
<evidence type="ECO:0000313" key="1">
    <source>
        <dbReference type="EMBL" id="MCH7410456.1"/>
    </source>
</evidence>
<reference evidence="1" key="1">
    <citation type="submission" date="2022-03" db="EMBL/GenBank/DDBJ databases">
        <title>De novo assembled genomes of Belliella spp. (Cyclobacteriaceae) strains.</title>
        <authorList>
            <person name="Szabo A."/>
            <person name="Korponai K."/>
            <person name="Felfoldi T."/>
        </authorList>
    </citation>
    <scope>NUCLEOTIDE SEQUENCE</scope>
    <source>
        <strain evidence="1">DSM 111904</strain>
    </source>
</reference>
<dbReference type="Proteomes" id="UP001165489">
    <property type="component" value="Unassembled WGS sequence"/>
</dbReference>